<dbReference type="RefSeq" id="WP_273000773.1">
    <property type="nucleotide sequence ID" value="NZ_PEBV01000058.1"/>
</dbReference>
<gene>
    <name evidence="2" type="ORF">HSCHL_1763</name>
</gene>
<proteinExistence type="predicted"/>
<name>A0A2T5G489_HYDSH</name>
<feature type="region of interest" description="Disordered" evidence="1">
    <location>
        <begin position="143"/>
        <end position="171"/>
    </location>
</feature>
<comment type="caution">
    <text evidence="2">The sequence shown here is derived from an EMBL/GenBank/DDBJ whole genome shotgun (WGS) entry which is preliminary data.</text>
</comment>
<evidence type="ECO:0000313" key="3">
    <source>
        <dbReference type="Proteomes" id="UP000244180"/>
    </source>
</evidence>
<evidence type="ECO:0000256" key="1">
    <source>
        <dbReference type="SAM" id="MobiDB-lite"/>
    </source>
</evidence>
<organism evidence="2 3">
    <name type="scientific">Hydrogenibacillus schlegelii</name>
    <name type="common">Bacillus schlegelii</name>
    <dbReference type="NCBI Taxonomy" id="1484"/>
    <lineage>
        <taxon>Bacteria</taxon>
        <taxon>Bacillati</taxon>
        <taxon>Bacillota</taxon>
        <taxon>Bacilli</taxon>
        <taxon>Bacillales</taxon>
        <taxon>Bacillales Family X. Incertae Sedis</taxon>
        <taxon>Hydrogenibacillus</taxon>
    </lineage>
</organism>
<reference evidence="2 3" key="1">
    <citation type="submission" date="2017-08" db="EMBL/GenBank/DDBJ databases">
        <title>Burning lignite coal seam in the remote Altai Mountains harbors a hydrogen-driven thermophilic microbial community.</title>
        <authorList>
            <person name="Kadnikov V.V."/>
            <person name="Mardanov A.V."/>
            <person name="Ivasenko D."/>
            <person name="Beletsky A.V."/>
            <person name="Karnachuk O.V."/>
            <person name="Ravin N.V."/>
        </authorList>
    </citation>
    <scope>NUCLEOTIDE SEQUENCE [LARGE SCALE GENOMIC DNA]</scope>
    <source>
        <strain evidence="2">AL33</strain>
    </source>
</reference>
<dbReference type="Pfam" id="PF06935">
    <property type="entry name" value="DUF1284"/>
    <property type="match status" value="1"/>
</dbReference>
<protein>
    <submittedName>
        <fullName evidence="2">Iron-sulfur binding protein</fullName>
    </submittedName>
</protein>
<dbReference type="Proteomes" id="UP000244180">
    <property type="component" value="Unassembled WGS sequence"/>
</dbReference>
<dbReference type="AlphaFoldDB" id="A0A2T5G489"/>
<evidence type="ECO:0000313" key="2">
    <source>
        <dbReference type="EMBL" id="PTQ51010.1"/>
    </source>
</evidence>
<dbReference type="InterPro" id="IPR009702">
    <property type="entry name" value="DUF1284"/>
</dbReference>
<sequence>MDRPVGEKAPLVLRAHHLLCIHGFQGMGYSAEFVATMARIVAAMRNSAPLPVRVVRGLDTACLSCPHHGETTCEASPTSEAHVLGIDDRVLARLDLVPGRVYEKAELIRRTRERVRPEDLDELCAGCSWLSYGVCQEGIARLRGGADRGAPPGSIHRKGEREDGDVDGAQG</sequence>
<feature type="compositionally biased region" description="Acidic residues" evidence="1">
    <location>
        <begin position="162"/>
        <end position="171"/>
    </location>
</feature>
<accession>A0A2T5G489</accession>
<dbReference type="EMBL" id="PEBV01000058">
    <property type="protein sequence ID" value="PTQ51010.1"/>
    <property type="molecule type" value="Genomic_DNA"/>
</dbReference>